<dbReference type="AlphaFoldDB" id="A0A371HGV7"/>
<dbReference type="OrthoDB" id="1751726at2759"/>
<proteinExistence type="predicted"/>
<comment type="caution">
    <text evidence="1">The sequence shown here is derived from an EMBL/GenBank/DDBJ whole genome shotgun (WGS) entry which is preliminary data.</text>
</comment>
<sequence>MEAKVAALEHEMASIKPVLVAMQRKAEENQEKLMAMLSKQLEICYTERLGLKRLHGEDRTPHVQWRHPVGWIARVEIYFQVQETSLEVRVSLAQLCMEGSTIHFKSLLEEGLEMGTAKM</sequence>
<name>A0A371HGV7_MUCPR</name>
<protein>
    <submittedName>
        <fullName evidence="1">Uncharacterized protein</fullName>
    </submittedName>
</protein>
<organism evidence="1 2">
    <name type="scientific">Mucuna pruriens</name>
    <name type="common">Velvet bean</name>
    <name type="synonym">Dolichos pruriens</name>
    <dbReference type="NCBI Taxonomy" id="157652"/>
    <lineage>
        <taxon>Eukaryota</taxon>
        <taxon>Viridiplantae</taxon>
        <taxon>Streptophyta</taxon>
        <taxon>Embryophyta</taxon>
        <taxon>Tracheophyta</taxon>
        <taxon>Spermatophyta</taxon>
        <taxon>Magnoliopsida</taxon>
        <taxon>eudicotyledons</taxon>
        <taxon>Gunneridae</taxon>
        <taxon>Pentapetalae</taxon>
        <taxon>rosids</taxon>
        <taxon>fabids</taxon>
        <taxon>Fabales</taxon>
        <taxon>Fabaceae</taxon>
        <taxon>Papilionoideae</taxon>
        <taxon>50 kb inversion clade</taxon>
        <taxon>NPAAA clade</taxon>
        <taxon>indigoferoid/millettioid clade</taxon>
        <taxon>Phaseoleae</taxon>
        <taxon>Mucuna</taxon>
    </lineage>
</organism>
<dbReference type="Proteomes" id="UP000257109">
    <property type="component" value="Unassembled WGS sequence"/>
</dbReference>
<reference evidence="1" key="1">
    <citation type="submission" date="2018-05" db="EMBL/GenBank/DDBJ databases">
        <title>Draft genome of Mucuna pruriens seed.</title>
        <authorList>
            <person name="Nnadi N.E."/>
            <person name="Vos R."/>
            <person name="Hasami M.H."/>
            <person name="Devisetty U.K."/>
            <person name="Aguiy J.C."/>
        </authorList>
    </citation>
    <scope>NUCLEOTIDE SEQUENCE [LARGE SCALE GENOMIC DNA]</scope>
    <source>
        <strain evidence="1">JCA_2017</strain>
    </source>
</reference>
<feature type="non-terminal residue" evidence="1">
    <location>
        <position position="1"/>
    </location>
</feature>
<dbReference type="EMBL" id="QJKJ01002620">
    <property type="protein sequence ID" value="RDY02009.1"/>
    <property type="molecule type" value="Genomic_DNA"/>
</dbReference>
<accession>A0A371HGV7</accession>
<keyword evidence="2" id="KW-1185">Reference proteome</keyword>
<evidence type="ECO:0000313" key="2">
    <source>
        <dbReference type="Proteomes" id="UP000257109"/>
    </source>
</evidence>
<gene>
    <name evidence="1" type="ORF">CR513_14597</name>
</gene>
<evidence type="ECO:0000313" key="1">
    <source>
        <dbReference type="EMBL" id="RDY02009.1"/>
    </source>
</evidence>